<dbReference type="CDD" id="cd02440">
    <property type="entry name" value="AdoMet_MTases"/>
    <property type="match status" value="1"/>
</dbReference>
<keyword evidence="1" id="KW-0808">Transferase</keyword>
<dbReference type="GO" id="GO:0008168">
    <property type="term" value="F:methyltransferase activity"/>
    <property type="evidence" value="ECO:0007669"/>
    <property type="project" value="UniProtKB-KW"/>
</dbReference>
<sequence length="210" mass="23714">MKPDFIARQGRRPSGLLGHIVARVMAMETRVENDRALELLELRADDDVFEIGFGHGATLYRAAQMVRNGHLAGADFSEVMVKIARDRNHRSIEEGRMDLRLADTANLPFDDEGFDKAYSVHTIYFWASLEPHLREVLRLLRPMGRFVLGFRPHEDANAVASFPASIYRFRTIAEVQAALQLSGFAVVKTVTSPLQSRLMTWIVAERPVHG</sequence>
<accession>A0ABT4R2U8</accession>
<dbReference type="GO" id="GO:0032259">
    <property type="term" value="P:methylation"/>
    <property type="evidence" value="ECO:0007669"/>
    <property type="project" value="UniProtKB-KW"/>
</dbReference>
<feature type="domain" description="Methyltransferase type 11" evidence="2">
    <location>
        <begin position="50"/>
        <end position="148"/>
    </location>
</feature>
<evidence type="ECO:0000313" key="4">
    <source>
        <dbReference type="Proteomes" id="UP001152178"/>
    </source>
</evidence>
<reference evidence="3" key="1">
    <citation type="submission" date="2022-11" db="EMBL/GenBank/DDBJ databases">
        <authorList>
            <person name="Coimbra C."/>
        </authorList>
    </citation>
    <scope>NUCLEOTIDE SEQUENCE</scope>
    <source>
        <strain evidence="3">Jales19</strain>
    </source>
</reference>
<protein>
    <submittedName>
        <fullName evidence="3">Class I SAM-dependent methyltransferase</fullName>
    </submittedName>
</protein>
<dbReference type="Gene3D" id="3.40.50.150">
    <property type="entry name" value="Vaccinia Virus protein VP39"/>
    <property type="match status" value="1"/>
</dbReference>
<gene>
    <name evidence="3" type="ORF">OOJ09_28625</name>
</gene>
<comment type="caution">
    <text evidence="3">The sequence shown here is derived from an EMBL/GenBank/DDBJ whole genome shotgun (WGS) entry which is preliminary data.</text>
</comment>
<dbReference type="Pfam" id="PF08241">
    <property type="entry name" value="Methyltransf_11"/>
    <property type="match status" value="1"/>
</dbReference>
<organism evidence="3 4">
    <name type="scientific">Mesorhizobium qingshengii</name>
    <dbReference type="NCBI Taxonomy" id="1165689"/>
    <lineage>
        <taxon>Bacteria</taxon>
        <taxon>Pseudomonadati</taxon>
        <taxon>Pseudomonadota</taxon>
        <taxon>Alphaproteobacteria</taxon>
        <taxon>Hyphomicrobiales</taxon>
        <taxon>Phyllobacteriaceae</taxon>
        <taxon>Mesorhizobium</taxon>
    </lineage>
</organism>
<dbReference type="RefSeq" id="WP_269908416.1">
    <property type="nucleotide sequence ID" value="NZ_JAPFQA010000022.1"/>
</dbReference>
<dbReference type="InterPro" id="IPR050447">
    <property type="entry name" value="Erg6_SMT_methyltransf"/>
</dbReference>
<evidence type="ECO:0000256" key="1">
    <source>
        <dbReference type="ARBA" id="ARBA00022679"/>
    </source>
</evidence>
<proteinExistence type="predicted"/>
<keyword evidence="3" id="KW-0489">Methyltransferase</keyword>
<dbReference type="PANTHER" id="PTHR44068">
    <property type="entry name" value="ZGC:194242"/>
    <property type="match status" value="1"/>
</dbReference>
<dbReference type="InterPro" id="IPR029063">
    <property type="entry name" value="SAM-dependent_MTases_sf"/>
</dbReference>
<dbReference type="InterPro" id="IPR013216">
    <property type="entry name" value="Methyltransf_11"/>
</dbReference>
<dbReference type="Proteomes" id="UP001152178">
    <property type="component" value="Unassembled WGS sequence"/>
</dbReference>
<name>A0ABT4R2U8_9HYPH</name>
<dbReference type="SUPFAM" id="SSF53335">
    <property type="entry name" value="S-adenosyl-L-methionine-dependent methyltransferases"/>
    <property type="match status" value="1"/>
</dbReference>
<keyword evidence="4" id="KW-1185">Reference proteome</keyword>
<dbReference type="EMBL" id="JAPFQA010000022">
    <property type="protein sequence ID" value="MCZ8548160.1"/>
    <property type="molecule type" value="Genomic_DNA"/>
</dbReference>
<evidence type="ECO:0000259" key="2">
    <source>
        <dbReference type="Pfam" id="PF08241"/>
    </source>
</evidence>
<dbReference type="PANTHER" id="PTHR44068:SF1">
    <property type="entry name" value="HYPOTHETICAL LOC100005854"/>
    <property type="match status" value="1"/>
</dbReference>
<evidence type="ECO:0000313" key="3">
    <source>
        <dbReference type="EMBL" id="MCZ8548160.1"/>
    </source>
</evidence>